<protein>
    <submittedName>
        <fullName evidence="2">Bifunctional purine biosynthesis protein PurH</fullName>
        <ecNumber evidence="2">2.1.2.3</ecNumber>
        <ecNumber evidence="2">3.5.4.10</ecNumber>
    </submittedName>
</protein>
<proteinExistence type="predicted"/>
<dbReference type="GO" id="GO:0003937">
    <property type="term" value="F:IMP cyclohydrolase activity"/>
    <property type="evidence" value="ECO:0007669"/>
    <property type="project" value="UniProtKB-EC"/>
</dbReference>
<reference evidence="2 3" key="1">
    <citation type="journal article" date="2009" name="J. Bacteriol.">
        <title>Complete and draft genome sequences of six members of the Aquificales.</title>
        <authorList>
            <person name="Reysenbach A.L."/>
            <person name="Hamamura N."/>
            <person name="Podar M."/>
            <person name="Griffiths E."/>
            <person name="Ferreira S."/>
            <person name="Hochstein R."/>
            <person name="Heidelberg J."/>
            <person name="Johnson J."/>
            <person name="Mead D."/>
            <person name="Pohorille A."/>
            <person name="Sarmiento M."/>
            <person name="Schweighofer K."/>
            <person name="Seshadri R."/>
            <person name="Voytek M.A."/>
        </authorList>
    </citation>
    <scope>NUCLEOTIDE SEQUENCE [LARGE SCALE GENOMIC DNA]</scope>
    <source>
        <strain evidence="3">Az-Fu1 / DSM 15241 / OCM 825</strain>
    </source>
</reference>
<name>C1DTI0_SULAA</name>
<dbReference type="HOGENOM" id="CLU_193129_0_0_0"/>
<dbReference type="STRING" id="204536.SULAZ_0425"/>
<dbReference type="EMBL" id="CP001229">
    <property type="protein sequence ID" value="ACN99163.1"/>
    <property type="molecule type" value="Genomic_DNA"/>
</dbReference>
<dbReference type="Pfam" id="PF02142">
    <property type="entry name" value="MGS"/>
    <property type="match status" value="1"/>
</dbReference>
<dbReference type="InterPro" id="IPR011607">
    <property type="entry name" value="MGS-like_dom"/>
</dbReference>
<organism evidence="2 3">
    <name type="scientific">Sulfurihydrogenibium azorense (strain DSM 15241 / OCM 825 / Az-Fu1)</name>
    <dbReference type="NCBI Taxonomy" id="204536"/>
    <lineage>
        <taxon>Bacteria</taxon>
        <taxon>Pseudomonadati</taxon>
        <taxon>Aquificota</taxon>
        <taxon>Aquificia</taxon>
        <taxon>Aquificales</taxon>
        <taxon>Hydrogenothermaceae</taxon>
        <taxon>Sulfurihydrogenibium</taxon>
    </lineage>
</organism>
<dbReference type="SMART" id="SM00851">
    <property type="entry name" value="MGS"/>
    <property type="match status" value="1"/>
</dbReference>
<accession>C1DTI0</accession>
<dbReference type="Gene3D" id="3.40.50.1380">
    <property type="entry name" value="Methylglyoxal synthase-like domain"/>
    <property type="match status" value="1"/>
</dbReference>
<evidence type="ECO:0000259" key="1">
    <source>
        <dbReference type="PROSITE" id="PS51855"/>
    </source>
</evidence>
<keyword evidence="2" id="KW-0378">Hydrolase</keyword>
<gene>
    <name evidence="2" type="ordered locus">SULAZ_0425</name>
</gene>
<dbReference type="KEGG" id="saf:SULAZ_0425"/>
<keyword evidence="3" id="KW-1185">Reference proteome</keyword>
<sequence length="65" mass="7176">MKRALISVSNKTGVIDFARELVNLGYEIVSSSGTAKYLKENGINVIEVSQVTGFPEILDGRFMRL</sequence>
<keyword evidence="2" id="KW-0808">Transferase</keyword>
<dbReference type="PROSITE" id="PS51855">
    <property type="entry name" value="MGS"/>
    <property type="match status" value="1"/>
</dbReference>
<dbReference type="AlphaFoldDB" id="C1DTI0"/>
<dbReference type="PANTHER" id="PTHR11692:SF0">
    <property type="entry name" value="BIFUNCTIONAL PURINE BIOSYNTHESIS PROTEIN ATIC"/>
    <property type="match status" value="1"/>
</dbReference>
<dbReference type="Proteomes" id="UP000001369">
    <property type="component" value="Chromosome"/>
</dbReference>
<dbReference type="EC" id="3.5.4.10" evidence="2"/>
<evidence type="ECO:0000313" key="3">
    <source>
        <dbReference type="Proteomes" id="UP000001369"/>
    </source>
</evidence>
<dbReference type="EC" id="2.1.2.3" evidence="2"/>
<dbReference type="OrthoDB" id="9802065at2"/>
<evidence type="ECO:0000313" key="2">
    <source>
        <dbReference type="EMBL" id="ACN99163.1"/>
    </source>
</evidence>
<dbReference type="InterPro" id="IPR036914">
    <property type="entry name" value="MGS-like_dom_sf"/>
</dbReference>
<dbReference type="GO" id="GO:0006189">
    <property type="term" value="P:'de novo' IMP biosynthetic process"/>
    <property type="evidence" value="ECO:0007669"/>
    <property type="project" value="TreeGrafter"/>
</dbReference>
<dbReference type="SUPFAM" id="SSF52335">
    <property type="entry name" value="Methylglyoxal synthase-like"/>
    <property type="match status" value="1"/>
</dbReference>
<dbReference type="eggNOG" id="COG0138">
    <property type="taxonomic scope" value="Bacteria"/>
</dbReference>
<feature type="domain" description="MGS-like" evidence="1">
    <location>
        <begin position="1"/>
        <end position="65"/>
    </location>
</feature>
<dbReference type="InterPro" id="IPR002695">
    <property type="entry name" value="PurH-like"/>
</dbReference>
<dbReference type="GO" id="GO:0004643">
    <property type="term" value="F:phosphoribosylaminoimidazolecarboxamide formyltransferase activity"/>
    <property type="evidence" value="ECO:0007669"/>
    <property type="project" value="UniProtKB-EC"/>
</dbReference>
<dbReference type="PANTHER" id="PTHR11692">
    <property type="entry name" value="BIFUNCTIONAL PURINE BIOSYNTHESIS PROTEIN PURH"/>
    <property type="match status" value="1"/>
</dbReference>
<dbReference type="GO" id="GO:0005829">
    <property type="term" value="C:cytosol"/>
    <property type="evidence" value="ECO:0007669"/>
    <property type="project" value="TreeGrafter"/>
</dbReference>